<accession>A0A806KHC1</accession>
<dbReference type="EMBL" id="JQ844268">
    <property type="protein sequence ID" value="AGS53987.1"/>
    <property type="molecule type" value="Genomic_DNA"/>
</dbReference>
<dbReference type="AlphaFoldDB" id="A0A806KHC1"/>
<sequence length="78" mass="8518">MARMTEEEADLLDKEITGADITLKPGPGGIFTRQRALLDALDRASADYIMTRAIATDKMPLQILGEVVHEKIAASYQA</sequence>
<protein>
    <submittedName>
        <fullName evidence="1">Uncharacterized protein</fullName>
    </submittedName>
</protein>
<organism evidence="1">
    <name type="scientific">uncultured bacterium contig00088</name>
    <dbReference type="NCBI Taxonomy" id="1181561"/>
    <lineage>
        <taxon>Bacteria</taxon>
        <taxon>environmental samples</taxon>
    </lineage>
</organism>
<name>A0A806KHC1_9BACT</name>
<evidence type="ECO:0000313" key="1">
    <source>
        <dbReference type="EMBL" id="AGS53987.1"/>
    </source>
</evidence>
<reference evidence="1" key="1">
    <citation type="submission" date="2012-03" db="EMBL/GenBank/DDBJ databases">
        <title>Functional metagenomics reveals considerable lignocellulase gene clusters in the gut microbiome of a wood-feeding higher termite.</title>
        <authorList>
            <person name="Liu N."/>
        </authorList>
    </citation>
    <scope>NUCLEOTIDE SEQUENCE</scope>
</reference>
<proteinExistence type="predicted"/>